<evidence type="ECO:0000313" key="2">
    <source>
        <dbReference type="Proteomes" id="UP000001510"/>
    </source>
</evidence>
<evidence type="ECO:0000313" key="1">
    <source>
        <dbReference type="EMBL" id="BAG03869.1"/>
    </source>
</evidence>
<dbReference type="PaxDb" id="449447-MAE_40470"/>
<protein>
    <submittedName>
        <fullName evidence="1">Uncharacterized protein</fullName>
    </submittedName>
</protein>
<dbReference type="STRING" id="449447.MAE_40470"/>
<organism evidence="1 2">
    <name type="scientific">Microcystis aeruginosa (strain NIES-843 / IAM M-2473)</name>
    <dbReference type="NCBI Taxonomy" id="449447"/>
    <lineage>
        <taxon>Bacteria</taxon>
        <taxon>Bacillati</taxon>
        <taxon>Cyanobacteriota</taxon>
        <taxon>Cyanophyceae</taxon>
        <taxon>Oscillatoriophycideae</taxon>
        <taxon>Chroococcales</taxon>
        <taxon>Microcystaceae</taxon>
        <taxon>Microcystis</taxon>
    </lineage>
</organism>
<dbReference type="Proteomes" id="UP000001510">
    <property type="component" value="Chromosome"/>
</dbReference>
<gene>
    <name evidence="1" type="ordered locus">MAE_40470</name>
</gene>
<dbReference type="AlphaFoldDB" id="B0JR00"/>
<dbReference type="KEGG" id="mar:MAE_40470"/>
<dbReference type="HOGENOM" id="CLU_2771261_0_0_3"/>
<dbReference type="EMBL" id="AP009552">
    <property type="protein sequence ID" value="BAG03869.1"/>
    <property type="molecule type" value="Genomic_DNA"/>
</dbReference>
<name>B0JR00_MICAN</name>
<keyword evidence="2" id="KW-1185">Reference proteome</keyword>
<accession>B0JR00</accession>
<proteinExistence type="predicted"/>
<reference evidence="1 2" key="1">
    <citation type="journal article" date="2007" name="DNA Res.">
        <title>Complete genomic structure of the bloom-forming toxic cyanobacterium Microcystis aeruginosa NIES-843.</title>
        <authorList>
            <person name="Kaneko T."/>
            <person name="Nakajima N."/>
            <person name="Okamoto S."/>
            <person name="Suzuki I."/>
            <person name="Tanabe Y."/>
            <person name="Tamaoki M."/>
            <person name="Nakamura Y."/>
            <person name="Kasai F."/>
            <person name="Watanabe A."/>
            <person name="Kawashima K."/>
            <person name="Kishida Y."/>
            <person name="Ono A."/>
            <person name="Shimizu Y."/>
            <person name="Takahashi C."/>
            <person name="Minami C."/>
            <person name="Fujishiro T."/>
            <person name="Kohara M."/>
            <person name="Katoh M."/>
            <person name="Nakazaki N."/>
            <person name="Nakayama S."/>
            <person name="Yamada M."/>
            <person name="Tabata S."/>
            <person name="Watanabe M.M."/>
        </authorList>
    </citation>
    <scope>NUCLEOTIDE SEQUENCE [LARGE SCALE GENOMIC DNA]</scope>
    <source>
        <strain evidence="2">NIES-843 / IAM M-247</strain>
    </source>
</reference>
<sequence length="69" mass="7791">MLILSCLKSMMAISSFSSSSESPDAVSMSLGITTLIIFRGWRLSNQRWFYDSSLVSSALREVYDFSNLR</sequence>
<dbReference type="EnsemblBacteria" id="BAG03869">
    <property type="protein sequence ID" value="BAG03869"/>
    <property type="gene ID" value="MAE_40470"/>
</dbReference>